<proteinExistence type="predicted"/>
<organism evidence="2 3">
    <name type="scientific">Capronia coronata CBS 617.96</name>
    <dbReference type="NCBI Taxonomy" id="1182541"/>
    <lineage>
        <taxon>Eukaryota</taxon>
        <taxon>Fungi</taxon>
        <taxon>Dikarya</taxon>
        <taxon>Ascomycota</taxon>
        <taxon>Pezizomycotina</taxon>
        <taxon>Eurotiomycetes</taxon>
        <taxon>Chaetothyriomycetidae</taxon>
        <taxon>Chaetothyriales</taxon>
        <taxon>Herpotrichiellaceae</taxon>
        <taxon>Capronia</taxon>
    </lineage>
</organism>
<comment type="caution">
    <text evidence="2">The sequence shown here is derived from an EMBL/GenBank/DDBJ whole genome shotgun (WGS) entry which is preliminary data.</text>
</comment>
<dbReference type="GeneID" id="19158304"/>
<dbReference type="eggNOG" id="ENOG502RPVF">
    <property type="taxonomic scope" value="Eukaryota"/>
</dbReference>
<dbReference type="RefSeq" id="XP_007722505.1">
    <property type="nucleotide sequence ID" value="XM_007724315.1"/>
</dbReference>
<feature type="compositionally biased region" description="Polar residues" evidence="1">
    <location>
        <begin position="1"/>
        <end position="11"/>
    </location>
</feature>
<dbReference type="HOGENOM" id="CLU_030107_0_0_1"/>
<evidence type="ECO:0000313" key="2">
    <source>
        <dbReference type="EMBL" id="EXJ90311.1"/>
    </source>
</evidence>
<feature type="compositionally biased region" description="Polar residues" evidence="1">
    <location>
        <begin position="250"/>
        <end position="263"/>
    </location>
</feature>
<sequence length="634" mass="68124">MASKSSNNHRAGNQYGRMIQPALPILPVRTSAKTSKTKPVAQQEVKETKESSTAQTVANPQLAETANESFSLSSARRPTQSSDESLAHQEAFAPTDTSSVPTQDHSPAPQEPATEPAKDAELSKKEAAATENEPVSNTEVGLTDKDTMPTPVPESKGEMTGSDPDGGGAVTDPTFAPYSQSFAPLSMTTSIGSRRALSGPGPSVGFSPPAEKLADHDIVNGTQPVLQAENGGSPVSQSQIHAAYEPGPASTASSVLHGPSTNGVDPPMTASTATSSRPTPVPRHFNALVGLPDHLLSIASTKEGADWAIQVSPPTGQPFVTFAHSLIVCRSLRVRKLMDRQKGETYAANLVTLFPACQVLPHAFEAALRFLYSDTVLSDNFFFDVLPGPDHHATRLHNLDYILSYWVAGIELGLEPVSVCAETLLAKYLKWDVVEAAYKHALELGNSPLLSVGKHMTGTDYLVASNSVIRQVLQFLAHNIDVDKFVLDVNNPSTVFPPRLPQLDDGRPRFNPALASMVFGSMSPSPPQSDTAPITPSYPDTVASNILLNVDFENLNFFNELLRARGNPASAKLMAAVVAERETRRQKVISAQSFPNRERMQNSSLWEPVGLRESLKGTVLIRDRVGFLLSKQDT</sequence>
<evidence type="ECO:0000256" key="1">
    <source>
        <dbReference type="SAM" id="MobiDB-lite"/>
    </source>
</evidence>
<gene>
    <name evidence="2" type="ORF">A1O1_03410</name>
</gene>
<dbReference type="OrthoDB" id="5329403at2759"/>
<feature type="compositionally biased region" description="Basic and acidic residues" evidence="1">
    <location>
        <begin position="116"/>
        <end position="128"/>
    </location>
</feature>
<evidence type="ECO:0000313" key="3">
    <source>
        <dbReference type="Proteomes" id="UP000019484"/>
    </source>
</evidence>
<reference evidence="2 3" key="1">
    <citation type="submission" date="2013-03" db="EMBL/GenBank/DDBJ databases">
        <title>The Genome Sequence of Capronia coronata CBS 617.96.</title>
        <authorList>
            <consortium name="The Broad Institute Genomics Platform"/>
            <person name="Cuomo C."/>
            <person name="de Hoog S."/>
            <person name="Gorbushina A."/>
            <person name="Walker B."/>
            <person name="Young S.K."/>
            <person name="Zeng Q."/>
            <person name="Gargeya S."/>
            <person name="Fitzgerald M."/>
            <person name="Haas B."/>
            <person name="Abouelleil A."/>
            <person name="Allen A.W."/>
            <person name="Alvarado L."/>
            <person name="Arachchi H.M."/>
            <person name="Berlin A.M."/>
            <person name="Chapman S.B."/>
            <person name="Gainer-Dewar J."/>
            <person name="Goldberg J."/>
            <person name="Griggs A."/>
            <person name="Gujja S."/>
            <person name="Hansen M."/>
            <person name="Howarth C."/>
            <person name="Imamovic A."/>
            <person name="Ireland A."/>
            <person name="Larimer J."/>
            <person name="McCowan C."/>
            <person name="Murphy C."/>
            <person name="Pearson M."/>
            <person name="Poon T.W."/>
            <person name="Priest M."/>
            <person name="Roberts A."/>
            <person name="Saif S."/>
            <person name="Shea T."/>
            <person name="Sisk P."/>
            <person name="Sykes S."/>
            <person name="Wortman J."/>
            <person name="Nusbaum C."/>
            <person name="Birren B."/>
        </authorList>
    </citation>
    <scope>NUCLEOTIDE SEQUENCE [LARGE SCALE GENOMIC DNA]</scope>
    <source>
        <strain evidence="2 3">CBS 617.96</strain>
    </source>
</reference>
<dbReference type="STRING" id="1182541.W9YM46"/>
<protein>
    <recommendedName>
        <fullName evidence="4">BTB domain-containing protein</fullName>
    </recommendedName>
</protein>
<feature type="compositionally biased region" description="Polar residues" evidence="1">
    <location>
        <begin position="95"/>
        <end position="105"/>
    </location>
</feature>
<name>W9YM46_9EURO</name>
<feature type="region of interest" description="Disordered" evidence="1">
    <location>
        <begin position="245"/>
        <end position="281"/>
    </location>
</feature>
<keyword evidence="3" id="KW-1185">Reference proteome</keyword>
<dbReference type="Proteomes" id="UP000019484">
    <property type="component" value="Unassembled WGS sequence"/>
</dbReference>
<accession>W9YM46</accession>
<feature type="region of interest" description="Disordered" evidence="1">
    <location>
        <begin position="1"/>
        <end position="177"/>
    </location>
</feature>
<evidence type="ECO:0008006" key="4">
    <source>
        <dbReference type="Google" id="ProtNLM"/>
    </source>
</evidence>
<feature type="compositionally biased region" description="Low complexity" evidence="1">
    <location>
        <begin position="266"/>
        <end position="278"/>
    </location>
</feature>
<dbReference type="EMBL" id="AMWN01000003">
    <property type="protein sequence ID" value="EXJ90311.1"/>
    <property type="molecule type" value="Genomic_DNA"/>
</dbReference>
<dbReference type="AlphaFoldDB" id="W9YM46"/>
<feature type="compositionally biased region" description="Polar residues" evidence="1">
    <location>
        <begin position="51"/>
        <end position="84"/>
    </location>
</feature>